<dbReference type="Pfam" id="PF01757">
    <property type="entry name" value="Acyl_transf_3"/>
    <property type="match status" value="1"/>
</dbReference>
<keyword evidence="5" id="KW-1185">Reference proteome</keyword>
<gene>
    <name evidence="4" type="ORF">ABID46_001408</name>
</gene>
<dbReference type="Pfam" id="PF19040">
    <property type="entry name" value="SGNH"/>
    <property type="match status" value="1"/>
</dbReference>
<evidence type="ECO:0000313" key="5">
    <source>
        <dbReference type="Proteomes" id="UP001549146"/>
    </source>
</evidence>
<reference evidence="4 5" key="1">
    <citation type="submission" date="2024-06" db="EMBL/GenBank/DDBJ databases">
        <title>Genomic Encyclopedia of Type Strains, Phase IV (KMG-IV): sequencing the most valuable type-strain genomes for metagenomic binning, comparative biology and taxonomic classification.</title>
        <authorList>
            <person name="Goeker M."/>
        </authorList>
    </citation>
    <scope>NUCLEOTIDE SEQUENCE [LARGE SCALE GENOMIC DNA]</scope>
    <source>
        <strain evidence="4 5">DSM 29388</strain>
    </source>
</reference>
<dbReference type="EMBL" id="JBEPMO010000006">
    <property type="protein sequence ID" value="MET3731827.1"/>
    <property type="molecule type" value="Genomic_DNA"/>
</dbReference>
<feature type="transmembrane region" description="Helical" evidence="1">
    <location>
        <begin position="272"/>
        <end position="290"/>
    </location>
</feature>
<feature type="transmembrane region" description="Helical" evidence="1">
    <location>
        <begin position="158"/>
        <end position="176"/>
    </location>
</feature>
<evidence type="ECO:0000256" key="1">
    <source>
        <dbReference type="SAM" id="Phobius"/>
    </source>
</evidence>
<feature type="transmembrane region" description="Helical" evidence="1">
    <location>
        <begin position="9"/>
        <end position="27"/>
    </location>
</feature>
<dbReference type="InterPro" id="IPR002656">
    <property type="entry name" value="Acyl_transf_3_dom"/>
</dbReference>
<name>A0ABV2LW27_9FLAO</name>
<keyword evidence="1" id="KW-1133">Transmembrane helix</keyword>
<feature type="domain" description="SGNH" evidence="3">
    <location>
        <begin position="391"/>
        <end position="588"/>
    </location>
</feature>
<keyword evidence="1" id="KW-0812">Transmembrane</keyword>
<organism evidence="4 5">
    <name type="scientific">Moheibacter stercoris</name>
    <dbReference type="NCBI Taxonomy" id="1628251"/>
    <lineage>
        <taxon>Bacteria</taxon>
        <taxon>Pseudomonadati</taxon>
        <taxon>Bacteroidota</taxon>
        <taxon>Flavobacteriia</taxon>
        <taxon>Flavobacteriales</taxon>
        <taxon>Weeksellaceae</taxon>
        <taxon>Moheibacter</taxon>
    </lineage>
</organism>
<dbReference type="PANTHER" id="PTHR23028">
    <property type="entry name" value="ACETYLTRANSFERASE"/>
    <property type="match status" value="1"/>
</dbReference>
<feature type="transmembrane region" description="Helical" evidence="1">
    <location>
        <begin position="72"/>
        <end position="92"/>
    </location>
</feature>
<dbReference type="RefSeq" id="WP_354508454.1">
    <property type="nucleotide sequence ID" value="NZ_JBEPMO010000006.1"/>
</dbReference>
<proteinExistence type="predicted"/>
<feature type="transmembrane region" description="Helical" evidence="1">
    <location>
        <begin position="132"/>
        <end position="151"/>
    </location>
</feature>
<dbReference type="PANTHER" id="PTHR23028:SF53">
    <property type="entry name" value="ACYL_TRANSF_3 DOMAIN-CONTAINING PROTEIN"/>
    <property type="match status" value="1"/>
</dbReference>
<evidence type="ECO:0000259" key="2">
    <source>
        <dbReference type="Pfam" id="PF01757"/>
    </source>
</evidence>
<protein>
    <submittedName>
        <fullName evidence="4">Peptidoglycan/LPS O-acetylase OafA/YrhL</fullName>
    </submittedName>
</protein>
<feature type="transmembrane region" description="Helical" evidence="1">
    <location>
        <begin position="340"/>
        <end position="359"/>
    </location>
</feature>
<feature type="transmembrane region" description="Helical" evidence="1">
    <location>
        <begin position="220"/>
        <end position="237"/>
    </location>
</feature>
<feature type="transmembrane region" description="Helical" evidence="1">
    <location>
        <begin position="243"/>
        <end position="260"/>
    </location>
</feature>
<dbReference type="Proteomes" id="UP001549146">
    <property type="component" value="Unassembled WGS sequence"/>
</dbReference>
<evidence type="ECO:0000313" key="4">
    <source>
        <dbReference type="EMBL" id="MET3731827.1"/>
    </source>
</evidence>
<comment type="caution">
    <text evidence="4">The sequence shown here is derived from an EMBL/GenBank/DDBJ whole genome shotgun (WGS) entry which is preliminary data.</text>
</comment>
<feature type="transmembrane region" description="Helical" evidence="1">
    <location>
        <begin position="188"/>
        <end position="208"/>
    </location>
</feature>
<dbReference type="InterPro" id="IPR043968">
    <property type="entry name" value="SGNH"/>
</dbReference>
<dbReference type="InterPro" id="IPR050879">
    <property type="entry name" value="Acyltransferase_3"/>
</dbReference>
<feature type="transmembrane region" description="Helical" evidence="1">
    <location>
        <begin position="310"/>
        <end position="328"/>
    </location>
</feature>
<feature type="transmembrane region" description="Helical" evidence="1">
    <location>
        <begin position="33"/>
        <end position="51"/>
    </location>
</feature>
<sequence length="604" mass="70104">MEYRLDIQGLRAIAVLSVFLFHFNHALLPGGFLGVDIFFVISGFLISGIIINKIDKKSFSFIDFYKSRIKRIVPAYLVLLIIVAIAVTFIYFNQDVKFFRKALFNASIFNSNNYFASLDTYFGAQNSENPLLHTWTLAVEMQFYLILPLILFFIPRKWLGFFIVLLILLSLMYTHYQISFGKQVVAMYYSLLSRSSEFLLGTLVQLFLMKKKNINISTQTFLSVLGLLMVLIPMFIYNEKTTFPGVLALIPCVGTGMLLISKDSYINQFLSTKIPVFIGALSYSIYLWHWPFMALYRYYHSQYEIPLMDGLLMTILIFAFSYASYYLIEEKFRIKSIKQIAISSVAVYLFLAFMVLMSVKINEKMGSTPAYFSSSNAMGFTSHGKYFKRFEVLGNPESTNKILVIGYSHGLVMKPFLNEIGKKNDFAFSIVTNDTYPPIPNISEKEFHNQSNFELYENLALKSEKEIEKFDTIFILKAWGIPLPHFNEALLNLTKRYPQKIFYLFEDYPTLNKNPIRVNRGELKTKKNVKFEKIYAKIPENILKELKSSPNVKVMDLTKIKLFEDAPYYKDTVIYYDEKHLNVFGSIKYAKFSEEIFLKKLRSN</sequence>
<evidence type="ECO:0000259" key="3">
    <source>
        <dbReference type="Pfam" id="PF19040"/>
    </source>
</evidence>
<accession>A0ABV2LW27</accession>
<feature type="domain" description="Acyltransferase 3" evidence="2">
    <location>
        <begin position="6"/>
        <end position="325"/>
    </location>
</feature>
<keyword evidence="1" id="KW-0472">Membrane</keyword>